<dbReference type="Gene3D" id="1.20.5.1930">
    <property type="match status" value="1"/>
</dbReference>
<dbReference type="SMART" id="SM00065">
    <property type="entry name" value="GAF"/>
    <property type="match status" value="2"/>
</dbReference>
<protein>
    <submittedName>
        <fullName evidence="5">GAF domain-containing protein</fullName>
    </submittedName>
</protein>
<feature type="domain" description="GAF" evidence="4">
    <location>
        <begin position="51"/>
        <end position="197"/>
    </location>
</feature>
<keyword evidence="1" id="KW-0808">Transferase</keyword>
<proteinExistence type="predicted"/>
<dbReference type="PANTHER" id="PTHR24421">
    <property type="entry name" value="NITRATE/NITRITE SENSOR PROTEIN NARX-RELATED"/>
    <property type="match status" value="1"/>
</dbReference>
<keyword evidence="2" id="KW-0418">Kinase</keyword>
<evidence type="ECO:0000256" key="1">
    <source>
        <dbReference type="ARBA" id="ARBA00022679"/>
    </source>
</evidence>
<comment type="caution">
    <text evidence="5">The sequence shown here is derived from an EMBL/GenBank/DDBJ whole genome shotgun (WGS) entry which is preliminary data.</text>
</comment>
<evidence type="ECO:0000313" key="6">
    <source>
        <dbReference type="Proteomes" id="UP000295344"/>
    </source>
</evidence>
<dbReference type="SUPFAM" id="SSF55781">
    <property type="entry name" value="GAF domain-like"/>
    <property type="match status" value="2"/>
</dbReference>
<dbReference type="EMBL" id="SOAM01000002">
    <property type="protein sequence ID" value="TDS76844.1"/>
    <property type="molecule type" value="Genomic_DNA"/>
</dbReference>
<gene>
    <name evidence="5" type="ORF">CLV52_1782</name>
</gene>
<feature type="domain" description="GAF" evidence="4">
    <location>
        <begin position="217"/>
        <end position="361"/>
    </location>
</feature>
<dbReference type="GO" id="GO:0016020">
    <property type="term" value="C:membrane"/>
    <property type="evidence" value="ECO:0007669"/>
    <property type="project" value="InterPro"/>
</dbReference>
<evidence type="ECO:0000259" key="4">
    <source>
        <dbReference type="SMART" id="SM00065"/>
    </source>
</evidence>
<evidence type="ECO:0000313" key="5">
    <source>
        <dbReference type="EMBL" id="TDS76844.1"/>
    </source>
</evidence>
<sequence length="569" mass="60837">MSDPGLPLDEPRVDFDRRLSDLVHAANDVLATQRRLRALLRANQAITAQLDLDSVLRSVVEAARQLTGARYGAIGVIGEHGGLDRFVHAGMDEAHVERIGRLPRGEGLLGAVITEARPIRIPDIGADPRSVGFPDGHPPMHDFLGVPVRVRGIVYGNLYLSGHPDGAFTDEDEQLVRSLAASAGFAVENARLYRDVQRREAWAAASAQITARLLAPEEGDALPLIAERTRQLAQAMSTFVLLVADDPEQVHVVSVGGADPNGVAGAIRPLSDTLATEVLRTGAPRRFEEQDLRDLGDARFDAFGPVMALPLLTDDRTIGTVVVARAPGEPAFTDADLAAAADFVGRAAVALELVRVREQADRVLLFEDRARIARDLHDRVIQQLFATGMQLQAVLGTLDAGPNADRVDAAITSLDESISQIRRVIFTLQSPGRTTKHVTGRQRLIDLIERRSAALSVEPSVTVTGPVDSVLDGDLADDVLAVVGEGMSNAVKHAAAEDIAIDVAADARGVTVTVTVANGGRAPTDGGRRSGLRNLEERAARRNGSMRLEPEDGRTVLTWSVPVNGDDDA</sequence>
<accession>A0A4V3EAJ6</accession>
<dbReference type="InterPro" id="IPR036890">
    <property type="entry name" value="HATPase_C_sf"/>
</dbReference>
<dbReference type="Gene3D" id="3.30.565.10">
    <property type="entry name" value="Histidine kinase-like ATPase, C-terminal domain"/>
    <property type="match status" value="1"/>
</dbReference>
<dbReference type="InterPro" id="IPR003018">
    <property type="entry name" value="GAF"/>
</dbReference>
<dbReference type="PANTHER" id="PTHR24421:SF56">
    <property type="entry name" value="OXYGEN SENSOR HISTIDINE KINASE RESPONSE REGULATOR DOST"/>
    <property type="match status" value="1"/>
</dbReference>
<dbReference type="AlphaFoldDB" id="A0A4V3EAJ6"/>
<dbReference type="GO" id="GO:0046983">
    <property type="term" value="F:protein dimerization activity"/>
    <property type="evidence" value="ECO:0007669"/>
    <property type="project" value="InterPro"/>
</dbReference>
<dbReference type="RefSeq" id="WP_162850773.1">
    <property type="nucleotide sequence ID" value="NZ_BAAARP010000002.1"/>
</dbReference>
<dbReference type="Pfam" id="PF13185">
    <property type="entry name" value="GAF_2"/>
    <property type="match status" value="2"/>
</dbReference>
<dbReference type="Proteomes" id="UP000295344">
    <property type="component" value="Unassembled WGS sequence"/>
</dbReference>
<name>A0A4V3EAJ6_9MICO</name>
<dbReference type="GO" id="GO:0000155">
    <property type="term" value="F:phosphorelay sensor kinase activity"/>
    <property type="evidence" value="ECO:0007669"/>
    <property type="project" value="InterPro"/>
</dbReference>
<dbReference type="InterPro" id="IPR029016">
    <property type="entry name" value="GAF-like_dom_sf"/>
</dbReference>
<dbReference type="InterPro" id="IPR011712">
    <property type="entry name" value="Sig_transdc_His_kin_sub3_dim/P"/>
</dbReference>
<keyword evidence="3" id="KW-0902">Two-component regulatory system</keyword>
<organism evidence="5 6">
    <name type="scientific">Amnibacterium kyonggiense</name>
    <dbReference type="NCBI Taxonomy" id="595671"/>
    <lineage>
        <taxon>Bacteria</taxon>
        <taxon>Bacillati</taxon>
        <taxon>Actinomycetota</taxon>
        <taxon>Actinomycetes</taxon>
        <taxon>Micrococcales</taxon>
        <taxon>Microbacteriaceae</taxon>
        <taxon>Amnibacterium</taxon>
    </lineage>
</organism>
<evidence type="ECO:0000256" key="3">
    <source>
        <dbReference type="ARBA" id="ARBA00023012"/>
    </source>
</evidence>
<keyword evidence="6" id="KW-1185">Reference proteome</keyword>
<evidence type="ECO:0000256" key="2">
    <source>
        <dbReference type="ARBA" id="ARBA00022777"/>
    </source>
</evidence>
<dbReference type="Gene3D" id="3.30.450.40">
    <property type="match status" value="2"/>
</dbReference>
<reference evidence="5 6" key="1">
    <citation type="submission" date="2019-03" db="EMBL/GenBank/DDBJ databases">
        <title>Genomic Encyclopedia of Archaeal and Bacterial Type Strains, Phase II (KMG-II): from individual species to whole genera.</title>
        <authorList>
            <person name="Goeker M."/>
        </authorList>
    </citation>
    <scope>NUCLEOTIDE SEQUENCE [LARGE SCALE GENOMIC DNA]</scope>
    <source>
        <strain evidence="5 6">DSM 24782</strain>
    </source>
</reference>
<dbReference type="Pfam" id="PF07730">
    <property type="entry name" value="HisKA_3"/>
    <property type="match status" value="1"/>
</dbReference>
<dbReference type="InterPro" id="IPR050482">
    <property type="entry name" value="Sensor_HK_TwoCompSys"/>
</dbReference>